<evidence type="ECO:0000256" key="4">
    <source>
        <dbReference type="ARBA" id="ARBA00022723"/>
    </source>
</evidence>
<evidence type="ECO:0000256" key="9">
    <source>
        <dbReference type="ARBA" id="ARBA00023157"/>
    </source>
</evidence>
<dbReference type="EC" id="1.14.99.56" evidence="15"/>
<evidence type="ECO:0000256" key="12">
    <source>
        <dbReference type="ARBA" id="ARBA00023326"/>
    </source>
</evidence>
<keyword evidence="12" id="KW-0624">Polysaccharide degradation</keyword>
<dbReference type="CDD" id="cd21175">
    <property type="entry name" value="LPMO_AA9"/>
    <property type="match status" value="1"/>
</dbReference>
<dbReference type="GeneID" id="43601084"/>
<evidence type="ECO:0000259" key="17">
    <source>
        <dbReference type="Pfam" id="PF03443"/>
    </source>
</evidence>
<keyword evidence="6" id="KW-0560">Oxidoreductase</keyword>
<dbReference type="EMBL" id="NPIC01000008">
    <property type="protein sequence ID" value="RDL33867.1"/>
    <property type="molecule type" value="Genomic_DNA"/>
</dbReference>
<feature type="signal peptide" evidence="16">
    <location>
        <begin position="1"/>
        <end position="18"/>
    </location>
</feature>
<keyword evidence="5" id="KW-0136">Cellulose degradation</keyword>
<keyword evidence="16" id="KW-0732">Signal</keyword>
<dbReference type="PANTHER" id="PTHR33353:SF6">
    <property type="entry name" value="ENDOGLUCANASE IV"/>
    <property type="match status" value="1"/>
</dbReference>
<evidence type="ECO:0000256" key="13">
    <source>
        <dbReference type="ARBA" id="ARBA00044502"/>
    </source>
</evidence>
<dbReference type="PANTHER" id="PTHR33353">
    <property type="entry name" value="PUTATIVE (AFU_ORTHOLOGUE AFUA_1G12560)-RELATED"/>
    <property type="match status" value="1"/>
</dbReference>
<evidence type="ECO:0000256" key="3">
    <source>
        <dbReference type="ARBA" id="ARBA00022525"/>
    </source>
</evidence>
<comment type="similarity">
    <text evidence="13">Belongs to the polysaccharide monooxygenase AA9 family.</text>
</comment>
<proteinExistence type="inferred from homology"/>
<evidence type="ECO:0000256" key="16">
    <source>
        <dbReference type="SAM" id="SignalP"/>
    </source>
</evidence>
<dbReference type="OrthoDB" id="4849160at2759"/>
<comment type="caution">
    <text evidence="18">The sequence shown here is derived from an EMBL/GenBank/DDBJ whole genome shotgun (WGS) entry which is preliminary data.</text>
</comment>
<dbReference type="RefSeq" id="XP_031867149.1">
    <property type="nucleotide sequence ID" value="XM_032016858.1"/>
</dbReference>
<evidence type="ECO:0000256" key="10">
    <source>
        <dbReference type="ARBA" id="ARBA00023180"/>
    </source>
</evidence>
<dbReference type="GO" id="GO:0030245">
    <property type="term" value="P:cellulose catabolic process"/>
    <property type="evidence" value="ECO:0007669"/>
    <property type="project" value="UniProtKB-KW"/>
</dbReference>
<evidence type="ECO:0000256" key="11">
    <source>
        <dbReference type="ARBA" id="ARBA00023277"/>
    </source>
</evidence>
<keyword evidence="9" id="KW-1015">Disulfide bond</keyword>
<dbReference type="InterPro" id="IPR049892">
    <property type="entry name" value="AA9"/>
</dbReference>
<evidence type="ECO:0000313" key="19">
    <source>
        <dbReference type="Proteomes" id="UP000254866"/>
    </source>
</evidence>
<dbReference type="Pfam" id="PF03443">
    <property type="entry name" value="AA9"/>
    <property type="match status" value="1"/>
</dbReference>
<feature type="domain" description="Auxiliary Activity family 9 catalytic" evidence="17">
    <location>
        <begin position="19"/>
        <end position="239"/>
    </location>
</feature>
<organism evidence="18 19">
    <name type="scientific">Venustampulla echinocandica</name>
    <dbReference type="NCBI Taxonomy" id="2656787"/>
    <lineage>
        <taxon>Eukaryota</taxon>
        <taxon>Fungi</taxon>
        <taxon>Dikarya</taxon>
        <taxon>Ascomycota</taxon>
        <taxon>Pezizomycotina</taxon>
        <taxon>Leotiomycetes</taxon>
        <taxon>Helotiales</taxon>
        <taxon>Pleuroascaceae</taxon>
        <taxon>Venustampulla</taxon>
    </lineage>
</organism>
<reference evidence="18 19" key="1">
    <citation type="journal article" date="2018" name="IMA Fungus">
        <title>IMA Genome-F 9: Draft genome sequence of Annulohypoxylon stygium, Aspergillus mulundensis, Berkeleyomyces basicola (syn. Thielaviopsis basicola), Ceratocystis smalleyi, two Cercospora beticola strains, Coleophoma cylindrospora, Fusarium fracticaudum, Phialophora cf. hyalina, and Morchella septimelata.</title>
        <authorList>
            <person name="Wingfield B.D."/>
            <person name="Bills G.F."/>
            <person name="Dong Y."/>
            <person name="Huang W."/>
            <person name="Nel W.J."/>
            <person name="Swalarsk-Parry B.S."/>
            <person name="Vaghefi N."/>
            <person name="Wilken P.M."/>
            <person name="An Z."/>
            <person name="de Beer Z.W."/>
            <person name="De Vos L."/>
            <person name="Chen L."/>
            <person name="Duong T.A."/>
            <person name="Gao Y."/>
            <person name="Hammerbacher A."/>
            <person name="Kikkert J.R."/>
            <person name="Li Y."/>
            <person name="Li H."/>
            <person name="Li K."/>
            <person name="Li Q."/>
            <person name="Liu X."/>
            <person name="Ma X."/>
            <person name="Naidoo K."/>
            <person name="Pethybridge S.J."/>
            <person name="Sun J."/>
            <person name="Steenkamp E.T."/>
            <person name="van der Nest M.A."/>
            <person name="van Wyk S."/>
            <person name="Wingfield M.J."/>
            <person name="Xiong C."/>
            <person name="Yue Q."/>
            <person name="Zhang X."/>
        </authorList>
    </citation>
    <scope>NUCLEOTIDE SEQUENCE [LARGE SCALE GENOMIC DNA]</scope>
    <source>
        <strain evidence="18 19">BP 5553</strain>
    </source>
</reference>
<gene>
    <name evidence="18" type="ORF">BP5553_08235</name>
</gene>
<sequence>MKTLQVTSVLAFAAQTAAHGYIYSVNADNTVYPGWDVEIDSTYTPALARIAFGGGSVNPITNTTTNDLACNINHMPAPGAIAEVRAGSNISFHWSRWLYSHKGPITAWMAPYEGSVDAIDVNKLAFFKIKEETVGADGIWANVRMMNFTNDTYTATIPADIKPGTYIIRNEIVALHFALSVPANLAGFNSVGPQFYPTCFNLRVTGSGTATPLGVNFPGAYSATDPGLKFDVYSNDTNYPSLGPAVYKSKTSVALEPKSLTVVSPTGNDAADADYYAKQVTELEGRASTSAYFDSIGG</sequence>
<evidence type="ECO:0000256" key="2">
    <source>
        <dbReference type="ARBA" id="ARBA00004613"/>
    </source>
</evidence>
<comment type="subcellular location">
    <subcellularLocation>
        <location evidence="2">Secreted</location>
    </subcellularLocation>
</comment>
<feature type="chain" id="PRO_5017009582" description="lytic cellulose monooxygenase (C4-dehydrogenating)" evidence="16">
    <location>
        <begin position="19"/>
        <end position="298"/>
    </location>
</feature>
<dbReference type="AlphaFoldDB" id="A0A370TG37"/>
<evidence type="ECO:0000256" key="15">
    <source>
        <dbReference type="ARBA" id="ARBA00047174"/>
    </source>
</evidence>
<accession>A0A370TG37</accession>
<dbReference type="InterPro" id="IPR005103">
    <property type="entry name" value="AA9_LPMO"/>
</dbReference>
<evidence type="ECO:0000256" key="14">
    <source>
        <dbReference type="ARBA" id="ARBA00045077"/>
    </source>
</evidence>
<keyword evidence="4" id="KW-0479">Metal-binding</keyword>
<dbReference type="GO" id="GO:0004497">
    <property type="term" value="F:monooxygenase activity"/>
    <property type="evidence" value="ECO:0007669"/>
    <property type="project" value="UniProtKB-KW"/>
</dbReference>
<dbReference type="Gene3D" id="2.70.50.70">
    <property type="match status" value="1"/>
</dbReference>
<evidence type="ECO:0000256" key="5">
    <source>
        <dbReference type="ARBA" id="ARBA00023001"/>
    </source>
</evidence>
<dbReference type="GO" id="GO:0005576">
    <property type="term" value="C:extracellular region"/>
    <property type="evidence" value="ECO:0007669"/>
    <property type="project" value="UniProtKB-SubCell"/>
</dbReference>
<evidence type="ECO:0000256" key="1">
    <source>
        <dbReference type="ARBA" id="ARBA00001973"/>
    </source>
</evidence>
<evidence type="ECO:0000256" key="7">
    <source>
        <dbReference type="ARBA" id="ARBA00023008"/>
    </source>
</evidence>
<keyword evidence="10" id="KW-0325">Glycoprotein</keyword>
<keyword evidence="3" id="KW-0964">Secreted</keyword>
<evidence type="ECO:0000256" key="8">
    <source>
        <dbReference type="ARBA" id="ARBA00023033"/>
    </source>
</evidence>
<protein>
    <recommendedName>
        <fullName evidence="15">lytic cellulose monooxygenase (C4-dehydrogenating)</fullName>
        <ecNumber evidence="15">1.14.99.56</ecNumber>
    </recommendedName>
</protein>
<comment type="catalytic activity">
    <reaction evidence="14">
        <text>[(1-&gt;4)-beta-D-glucosyl]n+m + reduced acceptor + O2 = 4-dehydro-beta-D-glucosyl-[(1-&gt;4)-beta-D-glucosyl]n-1 + [(1-&gt;4)-beta-D-glucosyl]m + acceptor + H2O.</text>
        <dbReference type="EC" id="1.14.99.56"/>
    </reaction>
</comment>
<name>A0A370TG37_9HELO</name>
<evidence type="ECO:0000313" key="18">
    <source>
        <dbReference type="EMBL" id="RDL33867.1"/>
    </source>
</evidence>
<keyword evidence="11" id="KW-0119">Carbohydrate metabolism</keyword>
<keyword evidence="8" id="KW-0503">Monooxygenase</keyword>
<evidence type="ECO:0000256" key="6">
    <source>
        <dbReference type="ARBA" id="ARBA00023002"/>
    </source>
</evidence>
<comment type="cofactor">
    <cofactor evidence="1">
        <name>Cu(2+)</name>
        <dbReference type="ChEBI" id="CHEBI:29036"/>
    </cofactor>
</comment>
<dbReference type="GO" id="GO:0046872">
    <property type="term" value="F:metal ion binding"/>
    <property type="evidence" value="ECO:0007669"/>
    <property type="project" value="UniProtKB-KW"/>
</dbReference>
<dbReference type="Proteomes" id="UP000254866">
    <property type="component" value="Unassembled WGS sequence"/>
</dbReference>
<keyword evidence="7" id="KW-0186">Copper</keyword>
<keyword evidence="19" id="KW-1185">Reference proteome</keyword>